<name>A0A9D3RMF6_ANGAN</name>
<reference evidence="3" key="1">
    <citation type="submission" date="2021-01" db="EMBL/GenBank/DDBJ databases">
        <title>A chromosome-scale assembly of European eel, Anguilla anguilla.</title>
        <authorList>
            <person name="Henkel C."/>
            <person name="Jong-Raadsen S.A."/>
            <person name="Dufour S."/>
            <person name="Weltzien F.-A."/>
            <person name="Palstra A.P."/>
            <person name="Pelster B."/>
            <person name="Spaink H.P."/>
            <person name="Van Den Thillart G.E."/>
            <person name="Jansen H."/>
            <person name="Zahm M."/>
            <person name="Klopp C."/>
            <person name="Cedric C."/>
            <person name="Louis A."/>
            <person name="Berthelot C."/>
            <person name="Parey E."/>
            <person name="Roest Crollius H."/>
            <person name="Montfort J."/>
            <person name="Robinson-Rechavi M."/>
            <person name="Bucao C."/>
            <person name="Bouchez O."/>
            <person name="Gislard M."/>
            <person name="Lluch J."/>
            <person name="Milhes M."/>
            <person name="Lampietro C."/>
            <person name="Lopez Roques C."/>
            <person name="Donnadieu C."/>
            <person name="Braasch I."/>
            <person name="Desvignes T."/>
            <person name="Postlethwait J."/>
            <person name="Bobe J."/>
            <person name="Guiguen Y."/>
            <person name="Dirks R."/>
        </authorList>
    </citation>
    <scope>NUCLEOTIDE SEQUENCE</scope>
    <source>
        <strain evidence="3">Tag_6206</strain>
        <tissue evidence="3">Liver</tissue>
    </source>
</reference>
<feature type="compositionally biased region" description="Gly residues" evidence="1">
    <location>
        <begin position="35"/>
        <end position="50"/>
    </location>
</feature>
<feature type="region of interest" description="Disordered" evidence="1">
    <location>
        <begin position="27"/>
        <end position="83"/>
    </location>
</feature>
<protein>
    <recommendedName>
        <fullName evidence="5">RRM domain-containing protein</fullName>
    </recommendedName>
</protein>
<gene>
    <name evidence="3" type="ORF">ANANG_G00297620</name>
</gene>
<keyword evidence="2" id="KW-1133">Transmembrane helix</keyword>
<keyword evidence="2" id="KW-0812">Transmembrane</keyword>
<evidence type="ECO:0000256" key="1">
    <source>
        <dbReference type="SAM" id="MobiDB-lite"/>
    </source>
</evidence>
<dbReference type="EMBL" id="JAFIRN010000017">
    <property type="protein sequence ID" value="KAG5833037.1"/>
    <property type="molecule type" value="Genomic_DNA"/>
</dbReference>
<evidence type="ECO:0000313" key="4">
    <source>
        <dbReference type="Proteomes" id="UP001044222"/>
    </source>
</evidence>
<accession>A0A9D3RMF6</accession>
<evidence type="ECO:0000313" key="3">
    <source>
        <dbReference type="EMBL" id="KAG5833037.1"/>
    </source>
</evidence>
<organism evidence="3 4">
    <name type="scientific">Anguilla anguilla</name>
    <name type="common">European freshwater eel</name>
    <name type="synonym">Muraena anguilla</name>
    <dbReference type="NCBI Taxonomy" id="7936"/>
    <lineage>
        <taxon>Eukaryota</taxon>
        <taxon>Metazoa</taxon>
        <taxon>Chordata</taxon>
        <taxon>Craniata</taxon>
        <taxon>Vertebrata</taxon>
        <taxon>Euteleostomi</taxon>
        <taxon>Actinopterygii</taxon>
        <taxon>Neopterygii</taxon>
        <taxon>Teleostei</taxon>
        <taxon>Anguilliformes</taxon>
        <taxon>Anguillidae</taxon>
        <taxon>Anguilla</taxon>
    </lineage>
</organism>
<feature type="transmembrane region" description="Helical" evidence="2">
    <location>
        <begin position="130"/>
        <end position="152"/>
    </location>
</feature>
<proteinExistence type="predicted"/>
<evidence type="ECO:0008006" key="5">
    <source>
        <dbReference type="Google" id="ProtNLM"/>
    </source>
</evidence>
<sequence length="173" mass="19345">MKQYNGVPLDGRPMNIQLVTSQIDTQRRPPMQGLNRGGGVMNRIRGGGFTGMQRRGGRGGGARGRGRGRRQEQPQAAALSRGAGRPARCLQRADGYHLRCLPQLHFLLWPEGGILHPPGRRFLHSPVLEFVLNLCNIILFLLLNALFLYYFLEKIDWLSDCRMEGNGCCFASL</sequence>
<comment type="caution">
    <text evidence="3">The sequence shown here is derived from an EMBL/GenBank/DDBJ whole genome shotgun (WGS) entry which is preliminary data.</text>
</comment>
<keyword evidence="2" id="KW-0472">Membrane</keyword>
<keyword evidence="4" id="KW-1185">Reference proteome</keyword>
<dbReference type="Proteomes" id="UP001044222">
    <property type="component" value="Chromosome 17"/>
</dbReference>
<dbReference type="AlphaFoldDB" id="A0A9D3RMF6"/>
<evidence type="ECO:0000256" key="2">
    <source>
        <dbReference type="SAM" id="Phobius"/>
    </source>
</evidence>